<name>A0AAW1JXT5_POPJA</name>
<dbReference type="InterPro" id="IPR032675">
    <property type="entry name" value="LRR_dom_sf"/>
</dbReference>
<dbReference type="Gene3D" id="3.80.10.10">
    <property type="entry name" value="Ribonuclease Inhibitor"/>
    <property type="match status" value="2"/>
</dbReference>
<evidence type="ECO:0000256" key="9">
    <source>
        <dbReference type="ARBA" id="ARBA00023157"/>
    </source>
</evidence>
<sequence>MNGSFFYYSHCYINKSLGNKMLLLVLLVLSVSTLASETCPHECYYEAETVCNRYNDPVKCKLSPTSNSAVVCCHLTADEISNVLSSPYNFTKTKIQQLHLRNVTAKTFKIEWLNQWRPCSLAVTDGHIDEVKGQFPKTARSPCLNFSSNAILRFDNASLKYVRDLEKLDLSNNSLSHIPSMRLGINLTLDISENKALQYDNLIDTMKRYNITFVNANKTTCLLLLDTSTWLNKTESVSLTEVEHYYELKKNCTLENCSCEAYRWDFIRPEATLTMMVDCSGKQLTALPSPLPANTIALNISNNNITSLDAIRDDPSYGNLRELYADHNHIEGILPLLDSTKFIGSFVALSLRYNKLKTVPMHFLSNIFDRNDNFRYLNLGQNKLECDCNAAKVLKLSMWATVTSYK</sequence>
<dbReference type="InterPro" id="IPR051432">
    <property type="entry name" value="KCNMA1_auxiliary"/>
</dbReference>
<evidence type="ECO:0000256" key="8">
    <source>
        <dbReference type="ARBA" id="ARBA00023136"/>
    </source>
</evidence>
<evidence type="ECO:0008006" key="14">
    <source>
        <dbReference type="Google" id="ProtNLM"/>
    </source>
</evidence>
<keyword evidence="8" id="KW-0472">Membrane</keyword>
<gene>
    <name evidence="12" type="ORF">QE152_g26792</name>
</gene>
<dbReference type="GO" id="GO:0034220">
    <property type="term" value="P:monoatomic ion transmembrane transport"/>
    <property type="evidence" value="ECO:0007669"/>
    <property type="project" value="UniProtKB-KW"/>
</dbReference>
<dbReference type="EMBL" id="JASPKY010000316">
    <property type="protein sequence ID" value="KAK9709144.1"/>
    <property type="molecule type" value="Genomic_DNA"/>
</dbReference>
<keyword evidence="3" id="KW-1003">Cell membrane</keyword>
<evidence type="ECO:0000256" key="2">
    <source>
        <dbReference type="ARBA" id="ARBA00022448"/>
    </source>
</evidence>
<evidence type="ECO:0000256" key="1">
    <source>
        <dbReference type="ARBA" id="ARBA00004162"/>
    </source>
</evidence>
<accession>A0AAW1JXT5</accession>
<evidence type="ECO:0000256" key="6">
    <source>
        <dbReference type="ARBA" id="ARBA00022989"/>
    </source>
</evidence>
<feature type="chain" id="PRO_5043777373" description="Protein halfway" evidence="11">
    <location>
        <begin position="36"/>
        <end position="406"/>
    </location>
</feature>
<evidence type="ECO:0000256" key="5">
    <source>
        <dbReference type="ARBA" id="ARBA00022729"/>
    </source>
</evidence>
<dbReference type="AlphaFoldDB" id="A0AAW1JXT5"/>
<evidence type="ECO:0000256" key="3">
    <source>
        <dbReference type="ARBA" id="ARBA00022475"/>
    </source>
</evidence>
<evidence type="ECO:0000313" key="12">
    <source>
        <dbReference type="EMBL" id="KAK9709144.1"/>
    </source>
</evidence>
<evidence type="ECO:0000256" key="10">
    <source>
        <dbReference type="ARBA" id="ARBA00023303"/>
    </source>
</evidence>
<reference evidence="12 13" key="1">
    <citation type="journal article" date="2024" name="BMC Genomics">
        <title>De novo assembly and annotation of Popillia japonica's genome with initial clues to its potential as an invasive pest.</title>
        <authorList>
            <person name="Cucini C."/>
            <person name="Boschi S."/>
            <person name="Funari R."/>
            <person name="Cardaioli E."/>
            <person name="Iannotti N."/>
            <person name="Marturano G."/>
            <person name="Paoli F."/>
            <person name="Bruttini M."/>
            <person name="Carapelli A."/>
            <person name="Frati F."/>
            <person name="Nardi F."/>
        </authorList>
    </citation>
    <scope>NUCLEOTIDE SEQUENCE [LARGE SCALE GENOMIC DNA]</scope>
    <source>
        <strain evidence="12">DMR45628</strain>
    </source>
</reference>
<dbReference type="PANTHER" id="PTHR46473">
    <property type="entry name" value="GH08155P"/>
    <property type="match status" value="1"/>
</dbReference>
<evidence type="ECO:0000256" key="7">
    <source>
        <dbReference type="ARBA" id="ARBA00023065"/>
    </source>
</evidence>
<keyword evidence="10" id="KW-0407">Ion channel</keyword>
<organism evidence="12 13">
    <name type="scientific">Popillia japonica</name>
    <name type="common">Japanese beetle</name>
    <dbReference type="NCBI Taxonomy" id="7064"/>
    <lineage>
        <taxon>Eukaryota</taxon>
        <taxon>Metazoa</taxon>
        <taxon>Ecdysozoa</taxon>
        <taxon>Arthropoda</taxon>
        <taxon>Hexapoda</taxon>
        <taxon>Insecta</taxon>
        <taxon>Pterygota</taxon>
        <taxon>Neoptera</taxon>
        <taxon>Endopterygota</taxon>
        <taxon>Coleoptera</taxon>
        <taxon>Polyphaga</taxon>
        <taxon>Scarabaeiformia</taxon>
        <taxon>Scarabaeidae</taxon>
        <taxon>Rutelinae</taxon>
        <taxon>Popillia</taxon>
    </lineage>
</organism>
<dbReference type="PROSITE" id="PS51450">
    <property type="entry name" value="LRR"/>
    <property type="match status" value="2"/>
</dbReference>
<keyword evidence="7" id="KW-0406">Ion transport</keyword>
<evidence type="ECO:0000256" key="11">
    <source>
        <dbReference type="SAM" id="SignalP"/>
    </source>
</evidence>
<dbReference type="SUPFAM" id="SSF52058">
    <property type="entry name" value="L domain-like"/>
    <property type="match status" value="2"/>
</dbReference>
<dbReference type="Proteomes" id="UP001458880">
    <property type="component" value="Unassembled WGS sequence"/>
</dbReference>
<feature type="signal peptide" evidence="11">
    <location>
        <begin position="1"/>
        <end position="35"/>
    </location>
</feature>
<dbReference type="InterPro" id="IPR001611">
    <property type="entry name" value="Leu-rich_rpt"/>
</dbReference>
<keyword evidence="5 11" id="KW-0732">Signal</keyword>
<keyword evidence="6" id="KW-1133">Transmembrane helix</keyword>
<keyword evidence="4" id="KW-0812">Transmembrane</keyword>
<dbReference type="PANTHER" id="PTHR46473:SF23">
    <property type="entry name" value="GH08155P"/>
    <property type="match status" value="1"/>
</dbReference>
<comment type="caution">
    <text evidence="12">The sequence shown here is derived from an EMBL/GenBank/DDBJ whole genome shotgun (WGS) entry which is preliminary data.</text>
</comment>
<keyword evidence="13" id="KW-1185">Reference proteome</keyword>
<keyword evidence="2" id="KW-0813">Transport</keyword>
<evidence type="ECO:0000313" key="13">
    <source>
        <dbReference type="Proteomes" id="UP001458880"/>
    </source>
</evidence>
<dbReference type="Pfam" id="PF00560">
    <property type="entry name" value="LRR_1"/>
    <property type="match status" value="1"/>
</dbReference>
<keyword evidence="9" id="KW-1015">Disulfide bond</keyword>
<comment type="subcellular location">
    <subcellularLocation>
        <location evidence="1">Cell membrane</location>
        <topology evidence="1">Single-pass membrane protein</topology>
    </subcellularLocation>
</comment>
<proteinExistence type="predicted"/>
<protein>
    <recommendedName>
        <fullName evidence="14">Protein halfway</fullName>
    </recommendedName>
</protein>
<dbReference type="GO" id="GO:0005886">
    <property type="term" value="C:plasma membrane"/>
    <property type="evidence" value="ECO:0007669"/>
    <property type="project" value="UniProtKB-SubCell"/>
</dbReference>
<evidence type="ECO:0000256" key="4">
    <source>
        <dbReference type="ARBA" id="ARBA00022692"/>
    </source>
</evidence>